<dbReference type="PANTHER" id="PTHR47971:SF15">
    <property type="entry name" value="KINESIN-LIKE PROTEIN KIN-13B"/>
    <property type="match status" value="1"/>
</dbReference>
<dbReference type="Pfam" id="PF00225">
    <property type="entry name" value="Kinesin"/>
    <property type="match status" value="1"/>
</dbReference>
<dbReference type="InterPro" id="IPR027640">
    <property type="entry name" value="Kinesin-like_fam"/>
</dbReference>
<dbReference type="InterPro" id="IPR001752">
    <property type="entry name" value="Kinesin_motor_dom"/>
</dbReference>
<keyword evidence="11" id="KW-1185">Reference proteome</keyword>
<dbReference type="GO" id="GO:0007019">
    <property type="term" value="P:microtubule depolymerization"/>
    <property type="evidence" value="ECO:0007669"/>
    <property type="project" value="TreeGrafter"/>
</dbReference>
<evidence type="ECO:0000256" key="5">
    <source>
        <dbReference type="ARBA" id="ARBA00061030"/>
    </source>
</evidence>
<reference evidence="10" key="1">
    <citation type="journal article" date="2017" name="Gigascience">
        <title>The genome draft of coconut (Cocos nucifera).</title>
        <authorList>
            <person name="Xiao Y."/>
            <person name="Xu P."/>
            <person name="Fan H."/>
            <person name="Baudouin L."/>
            <person name="Xia W."/>
            <person name="Bocs S."/>
            <person name="Xu J."/>
            <person name="Li Q."/>
            <person name="Guo A."/>
            <person name="Zhou L."/>
            <person name="Li J."/>
            <person name="Wu Y."/>
            <person name="Ma Z."/>
            <person name="Armero A."/>
            <person name="Issali A.E."/>
            <person name="Liu N."/>
            <person name="Peng M."/>
            <person name="Yang Y."/>
        </authorList>
    </citation>
    <scope>NUCLEOTIDE SEQUENCE</scope>
    <source>
        <tissue evidence="10">Spear leaf of Hainan Tall coconut</tissue>
    </source>
</reference>
<keyword evidence="2 6" id="KW-0547">Nucleotide-binding</keyword>
<comment type="similarity">
    <text evidence="5">Belongs to the TRAFAC class myosin-kinesin ATPase superfamily. Kinesin family. KIN-13 subfamily.</text>
</comment>
<dbReference type="SMART" id="SM00129">
    <property type="entry name" value="KISc"/>
    <property type="match status" value="1"/>
</dbReference>
<proteinExistence type="inferred from homology"/>
<evidence type="ECO:0000313" key="10">
    <source>
        <dbReference type="EMBL" id="KAG1346526.1"/>
    </source>
</evidence>
<dbReference type="InterPro" id="IPR027417">
    <property type="entry name" value="P-loop_NTPase"/>
</dbReference>
<comment type="caution">
    <text evidence="10">The sequence shown here is derived from an EMBL/GenBank/DDBJ whole genome shotgun (WGS) entry which is preliminary data.</text>
</comment>
<dbReference type="GO" id="GO:0003777">
    <property type="term" value="F:microtubule motor activity"/>
    <property type="evidence" value="ECO:0007669"/>
    <property type="project" value="InterPro"/>
</dbReference>
<dbReference type="CDD" id="cd01367">
    <property type="entry name" value="KISc_KIF2_like"/>
    <property type="match status" value="1"/>
</dbReference>
<dbReference type="PANTHER" id="PTHR47971">
    <property type="entry name" value="KINESIN-RELATED PROTEIN 6"/>
    <property type="match status" value="1"/>
</dbReference>
<feature type="region of interest" description="Disordered" evidence="8">
    <location>
        <begin position="155"/>
        <end position="175"/>
    </location>
</feature>
<evidence type="ECO:0000256" key="8">
    <source>
        <dbReference type="SAM" id="MobiDB-lite"/>
    </source>
</evidence>
<keyword evidence="1 7" id="KW-0493">Microtubule</keyword>
<reference evidence="10" key="2">
    <citation type="submission" date="2019-07" db="EMBL/GenBank/DDBJ databases">
        <authorList>
            <person name="Yang Y."/>
            <person name="Bocs S."/>
            <person name="Baudouin L."/>
        </authorList>
    </citation>
    <scope>NUCLEOTIDE SEQUENCE</scope>
    <source>
        <tissue evidence="10">Spear leaf of Hainan Tall coconut</tissue>
    </source>
</reference>
<evidence type="ECO:0000256" key="2">
    <source>
        <dbReference type="ARBA" id="ARBA00022741"/>
    </source>
</evidence>
<organism evidence="10 11">
    <name type="scientific">Cocos nucifera</name>
    <name type="common">Coconut palm</name>
    <dbReference type="NCBI Taxonomy" id="13894"/>
    <lineage>
        <taxon>Eukaryota</taxon>
        <taxon>Viridiplantae</taxon>
        <taxon>Streptophyta</taxon>
        <taxon>Embryophyta</taxon>
        <taxon>Tracheophyta</taxon>
        <taxon>Spermatophyta</taxon>
        <taxon>Magnoliopsida</taxon>
        <taxon>Liliopsida</taxon>
        <taxon>Arecaceae</taxon>
        <taxon>Arecoideae</taxon>
        <taxon>Cocoseae</taxon>
        <taxon>Attaleinae</taxon>
        <taxon>Cocos</taxon>
    </lineage>
</organism>
<evidence type="ECO:0000256" key="1">
    <source>
        <dbReference type="ARBA" id="ARBA00022701"/>
    </source>
</evidence>
<dbReference type="GO" id="GO:0007018">
    <property type="term" value="P:microtubule-based movement"/>
    <property type="evidence" value="ECO:0007669"/>
    <property type="project" value="InterPro"/>
</dbReference>
<dbReference type="EMBL" id="CM017877">
    <property type="protein sequence ID" value="KAG1346526.1"/>
    <property type="molecule type" value="Genomic_DNA"/>
</dbReference>
<feature type="region of interest" description="Disordered" evidence="8">
    <location>
        <begin position="625"/>
        <end position="645"/>
    </location>
</feature>
<feature type="compositionally biased region" description="Polar residues" evidence="8">
    <location>
        <begin position="157"/>
        <end position="175"/>
    </location>
</feature>
<keyword evidence="4 6" id="KW-0505">Motor protein</keyword>
<feature type="region of interest" description="Disordered" evidence="8">
    <location>
        <begin position="17"/>
        <end position="42"/>
    </location>
</feature>
<dbReference type="GO" id="GO:0005874">
    <property type="term" value="C:microtubule"/>
    <property type="evidence" value="ECO:0007669"/>
    <property type="project" value="UniProtKB-KW"/>
</dbReference>
<dbReference type="GO" id="GO:1903338">
    <property type="term" value="P:regulation of cell wall organization or biogenesis"/>
    <property type="evidence" value="ECO:0007669"/>
    <property type="project" value="UniProtKB-ARBA"/>
</dbReference>
<dbReference type="Proteomes" id="UP000797356">
    <property type="component" value="Chromosome 6"/>
</dbReference>
<protein>
    <recommendedName>
        <fullName evidence="7">Kinesin-like protein</fullName>
    </recommendedName>
</protein>
<feature type="binding site" evidence="6">
    <location>
        <begin position="347"/>
        <end position="354"/>
    </location>
    <ligand>
        <name>ATP</name>
        <dbReference type="ChEBI" id="CHEBI:30616"/>
    </ligand>
</feature>
<evidence type="ECO:0000256" key="7">
    <source>
        <dbReference type="RuleBase" id="RU000394"/>
    </source>
</evidence>
<sequence>MPQLRGTRHLPSIIQVAAGGPSHEPHQRGRTSAGARKPSYHDEKRRGSVLLCLLLPTVRPADGLIVIDWKEEAGKMSGAAVGGRQVPPRSGSHHRQYSSDHFLAGGGGKWLGSAGLNNPYPSSLAPSQQVEYSRAVRGVNRVTDGELFLSVEPPTSALGSWSSSQRSNGNDSISAGQLSPGILDLHSFDTELLPEVPIPGLDDAVQPFGYAQGRGFDDSDPSFSAGKQMSMAQFAGESIPLQSFSADKEKLGSVAKIKVVVRKRPLNKKEIAKKEEDIITIESNSNSLTVQETKLKVDLTEYVEKHEFVFDSVLNEDVSNDELYRETVEPIVPAIFQRTKATCFAYGQTGSGKTYTMQPLPLKASQDILRLMNHTYCNQGFQLFVSFFEIYGGKLFDLLNDRRKLCMREDGKQKVCIVGLQEYRVSSVDAIGELIEKGNATRSTGTTGANEESSRSHAILQLAIKKSVDNSESKPPRIVGKLSFIDLAGSERGADTTDNDKQTRIEGAEINKSLLALKECIRALDNDQVHIPFRGSKLTEVLRDSFIGDSRTVMISCISPSSGSCEHTLNTLRYADRVKSLSKGSNPRKDLPPALLRESTSLPLSSILPPVSTLEGSNDEIAIEKNKFGSSKQPRRETSPPFNVDCVPNQRDEVHVASLNGDYFKEQGSKGWTTAEEFDLSAMAYEHGKTSRKGKADIYSISSSEDRVKRVDAPHQKWKDVADDDEDDLSALLQEEEDLVIAHQKQVEETIDIVREEMNLLVEADQPGNQLDDYISKLNAILSQRAAGIVNLQARLARFQRHLNKHNVLLSSPGP</sequence>
<evidence type="ECO:0000313" key="11">
    <source>
        <dbReference type="Proteomes" id="UP000797356"/>
    </source>
</evidence>
<dbReference type="Gene3D" id="3.40.850.10">
    <property type="entry name" value="Kinesin motor domain"/>
    <property type="match status" value="1"/>
</dbReference>
<dbReference type="InterPro" id="IPR036961">
    <property type="entry name" value="Kinesin_motor_dom_sf"/>
</dbReference>
<accession>A0A8K0IA55</accession>
<dbReference type="PROSITE" id="PS50067">
    <property type="entry name" value="KINESIN_MOTOR_2"/>
    <property type="match status" value="1"/>
</dbReference>
<dbReference type="OrthoDB" id="3176171at2759"/>
<dbReference type="InterPro" id="IPR019821">
    <property type="entry name" value="Kinesin_motor_CS"/>
</dbReference>
<name>A0A8K0IA55_COCNU</name>
<gene>
    <name evidence="10" type="ORF">COCNU_06G003550</name>
</gene>
<dbReference type="AlphaFoldDB" id="A0A8K0IA55"/>
<dbReference type="GO" id="GO:0005524">
    <property type="term" value="F:ATP binding"/>
    <property type="evidence" value="ECO:0007669"/>
    <property type="project" value="UniProtKB-UniRule"/>
</dbReference>
<evidence type="ECO:0000259" key="9">
    <source>
        <dbReference type="PROSITE" id="PS50067"/>
    </source>
</evidence>
<dbReference type="PROSITE" id="PS00411">
    <property type="entry name" value="KINESIN_MOTOR_1"/>
    <property type="match status" value="1"/>
</dbReference>
<evidence type="ECO:0000256" key="6">
    <source>
        <dbReference type="PROSITE-ProRule" id="PRU00283"/>
    </source>
</evidence>
<keyword evidence="3 6" id="KW-0067">ATP-binding</keyword>
<dbReference type="SUPFAM" id="SSF52540">
    <property type="entry name" value="P-loop containing nucleoside triphosphate hydrolases"/>
    <property type="match status" value="1"/>
</dbReference>
<feature type="domain" description="Kinesin motor" evidence="9">
    <location>
        <begin position="256"/>
        <end position="581"/>
    </location>
</feature>
<dbReference type="PRINTS" id="PR00380">
    <property type="entry name" value="KINESINHEAVY"/>
</dbReference>
<evidence type="ECO:0000256" key="3">
    <source>
        <dbReference type="ARBA" id="ARBA00022840"/>
    </source>
</evidence>
<dbReference type="GO" id="GO:0008017">
    <property type="term" value="F:microtubule binding"/>
    <property type="evidence" value="ECO:0007669"/>
    <property type="project" value="InterPro"/>
</dbReference>
<dbReference type="FunFam" id="3.40.850.10:FF:000012">
    <property type="entry name" value="Kinesin-like protein"/>
    <property type="match status" value="1"/>
</dbReference>
<evidence type="ECO:0000256" key="4">
    <source>
        <dbReference type="ARBA" id="ARBA00023175"/>
    </source>
</evidence>